<name>A0A812UA51_9DINO</name>
<organism evidence="2 3">
    <name type="scientific">Symbiodinium natans</name>
    <dbReference type="NCBI Taxonomy" id="878477"/>
    <lineage>
        <taxon>Eukaryota</taxon>
        <taxon>Sar</taxon>
        <taxon>Alveolata</taxon>
        <taxon>Dinophyceae</taxon>
        <taxon>Suessiales</taxon>
        <taxon>Symbiodiniaceae</taxon>
        <taxon>Symbiodinium</taxon>
    </lineage>
</organism>
<comment type="caution">
    <text evidence="2">The sequence shown here is derived from an EMBL/GenBank/DDBJ whole genome shotgun (WGS) entry which is preliminary data.</text>
</comment>
<keyword evidence="1" id="KW-0472">Membrane</keyword>
<gene>
    <name evidence="2" type="ORF">SNAT2548_LOCUS32226</name>
</gene>
<evidence type="ECO:0000256" key="1">
    <source>
        <dbReference type="SAM" id="Phobius"/>
    </source>
</evidence>
<reference evidence="2" key="1">
    <citation type="submission" date="2021-02" db="EMBL/GenBank/DDBJ databases">
        <authorList>
            <person name="Dougan E. K."/>
            <person name="Rhodes N."/>
            <person name="Thang M."/>
            <person name="Chan C."/>
        </authorList>
    </citation>
    <scope>NUCLEOTIDE SEQUENCE</scope>
</reference>
<keyword evidence="1" id="KW-0812">Transmembrane</keyword>
<keyword evidence="1" id="KW-1133">Transmembrane helix</keyword>
<keyword evidence="3" id="KW-1185">Reference proteome</keyword>
<accession>A0A812UA51</accession>
<dbReference type="EMBL" id="CAJNDS010002701">
    <property type="protein sequence ID" value="CAE7567831.1"/>
    <property type="molecule type" value="Genomic_DNA"/>
</dbReference>
<sequence length="259" mass="28085">MSKGELQCGVNLASAIHIFRGWEHRRSARVLAALGLLLLAFVLRSIRRRVLRLAGGQVNSKGRSTLLTALRLSGRSLQHDQVVDAVLKPLESIVIRDAPTSVVHDHVVFRVGDVVKHCCGQTGTVMGIDEDGDLRVIKADNTHAVWFGCKCTKTFSIGDRVSYACGDVAELVGFDEDGDLIVRRANGSESVWFRGSSTRLLSIGDRVHYSCGQVATVQGFDEEGDVEVIKPDGVKGVWYAHKCIQGLGPLDKALPSEGP</sequence>
<feature type="transmembrane region" description="Helical" evidence="1">
    <location>
        <begin position="28"/>
        <end position="46"/>
    </location>
</feature>
<evidence type="ECO:0000313" key="2">
    <source>
        <dbReference type="EMBL" id="CAE7567831.1"/>
    </source>
</evidence>
<proteinExistence type="predicted"/>
<evidence type="ECO:0000313" key="3">
    <source>
        <dbReference type="Proteomes" id="UP000604046"/>
    </source>
</evidence>
<dbReference type="AlphaFoldDB" id="A0A812UA51"/>
<dbReference type="OrthoDB" id="10341775at2759"/>
<dbReference type="Proteomes" id="UP000604046">
    <property type="component" value="Unassembled WGS sequence"/>
</dbReference>
<protein>
    <submittedName>
        <fullName evidence="2">Uncharacterized protein</fullName>
    </submittedName>
</protein>